<gene>
    <name evidence="1" type="ORF">STABA_v1c01190</name>
</gene>
<evidence type="ECO:0000313" key="1">
    <source>
        <dbReference type="EMBL" id="QGS51486.1"/>
    </source>
</evidence>
<dbReference type="InterPro" id="IPR000212">
    <property type="entry name" value="DNA_helicase_UvrD/REP"/>
</dbReference>
<accession>A0A6I6C6S9</accession>
<dbReference type="PANTHER" id="PTHR11070:SF66">
    <property type="entry name" value="UVRD-LIKE HELICASE C-TERMINAL DOMAIN-CONTAINING PROTEIN"/>
    <property type="match status" value="1"/>
</dbReference>
<dbReference type="KEGG" id="stab:STABA_v1c01190"/>
<name>A0A6I6C6S9_9MOLU</name>
<dbReference type="Proteomes" id="UP000424468">
    <property type="component" value="Chromosome"/>
</dbReference>
<dbReference type="OrthoDB" id="387566at2"/>
<dbReference type="EMBL" id="CP046276">
    <property type="protein sequence ID" value="QGS51486.1"/>
    <property type="molecule type" value="Genomic_DNA"/>
</dbReference>
<dbReference type="Pfam" id="PF13245">
    <property type="entry name" value="AAA_19"/>
    <property type="match status" value="1"/>
</dbReference>
<dbReference type="GO" id="GO:0000725">
    <property type="term" value="P:recombinational repair"/>
    <property type="evidence" value="ECO:0007669"/>
    <property type="project" value="TreeGrafter"/>
</dbReference>
<dbReference type="PANTHER" id="PTHR11070">
    <property type="entry name" value="UVRD / RECB / PCRA DNA HELICASE FAMILY MEMBER"/>
    <property type="match status" value="1"/>
</dbReference>
<dbReference type="GO" id="GO:0005524">
    <property type="term" value="F:ATP binding"/>
    <property type="evidence" value="ECO:0007669"/>
    <property type="project" value="InterPro"/>
</dbReference>
<dbReference type="RefSeq" id="WP_156005491.1">
    <property type="nucleotide sequence ID" value="NZ_CP046276.1"/>
</dbReference>
<dbReference type="GO" id="GO:0003677">
    <property type="term" value="F:DNA binding"/>
    <property type="evidence" value="ECO:0007669"/>
    <property type="project" value="InterPro"/>
</dbReference>
<evidence type="ECO:0000313" key="2">
    <source>
        <dbReference type="Proteomes" id="UP000424468"/>
    </source>
</evidence>
<dbReference type="Gene3D" id="3.40.50.300">
    <property type="entry name" value="P-loop containing nucleotide triphosphate hydrolases"/>
    <property type="match status" value="2"/>
</dbReference>
<proteinExistence type="predicted"/>
<protein>
    <submittedName>
        <fullName evidence="1">Uncharacterized protein</fullName>
    </submittedName>
</protein>
<reference evidence="1 2" key="1">
    <citation type="submission" date="2019-11" db="EMBL/GenBank/DDBJ databases">
        <title>Complete genome sequence of Spiroplasma tabanidicola TAUS-1 (DSM 22603).</title>
        <authorList>
            <person name="Huang C.-T."/>
            <person name="Lin Y.-C."/>
            <person name="Kuo C.-H."/>
        </authorList>
    </citation>
    <scope>NUCLEOTIDE SEQUENCE [LARGE SCALE GENOMIC DNA]</scope>
    <source>
        <strain evidence="1 2">TAUS-1</strain>
    </source>
</reference>
<dbReference type="AlphaFoldDB" id="A0A6I6C6S9"/>
<organism evidence="1 2">
    <name type="scientific">Spiroplasma tabanidicola</name>
    <dbReference type="NCBI Taxonomy" id="324079"/>
    <lineage>
        <taxon>Bacteria</taxon>
        <taxon>Bacillati</taxon>
        <taxon>Mycoplasmatota</taxon>
        <taxon>Mollicutes</taxon>
        <taxon>Entomoplasmatales</taxon>
        <taxon>Spiroplasmataceae</taxon>
        <taxon>Spiroplasma</taxon>
    </lineage>
</organism>
<dbReference type="InterPro" id="IPR027417">
    <property type="entry name" value="P-loop_NTPase"/>
</dbReference>
<sequence>MNITQEQEDIINNILTKNIIVEAVAGSGKTTTALEMAKRYLDKKFLLVTYNKDLKQDTREKVVKQNLNNIIVENYHSITMKYYGIRNAANDDAVLDVIENDLALAYDFIPDVLILDEVQDMNISFYKLIKKLLRDLNNEQISICVLGDRKQTLYRFMKSDYRYLELADEIFTYSKKEWIRLKLTESFRVPNKVCDFLNKCFYKTEFIKSNNINNVPIDYLIYDPYNIDQVSNIILNNIEIYGIKNTFLLANSLQTNSNINPLNNILNSVNDKFALFLKEKDIKTNDKNLKKNKLEITTINSTKGREKDLVIVYGFDEFYFKAYAKDENNKIPSDKFYVAITRAKQKVILLNTAWSAPLCFLDKYDILNTCNVVGDFEALNKKCELENRKKDKDIYFDVTQLIEYLDPSILYKFKKILSVEEYEFTNKANVDFSKIPFSIELNFKDKLIKENVSAINGSLITYIPLYMKTNFIDAVFKWINMIIEIRKAQDKNFQLTNEINNINDIFKKGNLSIQDLTHIACIIETAKSGRNYKYLQLKDSNFDWLNKTFMEDTLKVIEEIDPKGTMLFEEDLIINAENNDILKKINKELGLNTINLYGIYDGYNSETNELWEFKLTKNVDYEMFLQACIYSYIIQQKNKQSLKATYLFNLYTSKIYLLKFDIKEFEKILYEILYFKCTNVAEKNDNQFLKEVLNCE</sequence>
<dbReference type="GO" id="GO:0043138">
    <property type="term" value="F:3'-5' DNA helicase activity"/>
    <property type="evidence" value="ECO:0007669"/>
    <property type="project" value="TreeGrafter"/>
</dbReference>
<dbReference type="SUPFAM" id="SSF52540">
    <property type="entry name" value="P-loop containing nucleoside triphosphate hydrolases"/>
    <property type="match status" value="1"/>
</dbReference>
<keyword evidence="2" id="KW-1185">Reference proteome</keyword>